<gene>
    <name evidence="3" type="ORF">WDS16_20950</name>
</gene>
<dbReference type="InterPro" id="IPR041685">
    <property type="entry name" value="AAA_GajA/Old/RecF-like"/>
</dbReference>
<evidence type="ECO:0000259" key="2">
    <source>
        <dbReference type="Pfam" id="PF20469"/>
    </source>
</evidence>
<dbReference type="InterPro" id="IPR027417">
    <property type="entry name" value="P-loop_NTPase"/>
</dbReference>
<proteinExistence type="predicted"/>
<name>A0ABZ2PMQ4_9NOCA</name>
<dbReference type="Proteomes" id="UP001432000">
    <property type="component" value="Chromosome"/>
</dbReference>
<dbReference type="RefSeq" id="WP_338887379.1">
    <property type="nucleotide sequence ID" value="NZ_CP147846.1"/>
</dbReference>
<protein>
    <submittedName>
        <fullName evidence="3">AAA family ATPase</fullName>
    </submittedName>
</protein>
<evidence type="ECO:0000259" key="1">
    <source>
        <dbReference type="Pfam" id="PF13175"/>
    </source>
</evidence>
<accession>A0ABZ2PMQ4</accession>
<dbReference type="EMBL" id="CP147846">
    <property type="protein sequence ID" value="WXG67671.1"/>
    <property type="molecule type" value="Genomic_DNA"/>
</dbReference>
<keyword evidence="4" id="KW-1185">Reference proteome</keyword>
<dbReference type="Gene3D" id="3.40.50.300">
    <property type="entry name" value="P-loop containing nucleotide triphosphate hydrolases"/>
    <property type="match status" value="1"/>
</dbReference>
<evidence type="ECO:0000313" key="3">
    <source>
        <dbReference type="EMBL" id="WXG67671.1"/>
    </source>
</evidence>
<dbReference type="PANTHER" id="PTHR43581">
    <property type="entry name" value="ATP/GTP PHOSPHATASE"/>
    <property type="match status" value="1"/>
</dbReference>
<dbReference type="SUPFAM" id="SSF52540">
    <property type="entry name" value="P-loop containing nucleoside triphosphate hydrolases"/>
    <property type="match status" value="1"/>
</dbReference>
<dbReference type="Pfam" id="PF20469">
    <property type="entry name" value="OLD-like_TOPRIM"/>
    <property type="match status" value="1"/>
</dbReference>
<dbReference type="PANTHER" id="PTHR43581:SF4">
    <property type="entry name" value="ATP_GTP PHOSPHATASE"/>
    <property type="match status" value="1"/>
</dbReference>
<organism evidence="3 4">
    <name type="scientific">Rhodococcus sovatensis</name>
    <dbReference type="NCBI Taxonomy" id="1805840"/>
    <lineage>
        <taxon>Bacteria</taxon>
        <taxon>Bacillati</taxon>
        <taxon>Actinomycetota</taxon>
        <taxon>Actinomycetes</taxon>
        <taxon>Mycobacteriales</taxon>
        <taxon>Nocardiaceae</taxon>
        <taxon>Rhodococcus</taxon>
    </lineage>
</organism>
<dbReference type="InterPro" id="IPR051396">
    <property type="entry name" value="Bact_Antivir_Def_Nuclease"/>
</dbReference>
<feature type="domain" description="Endonuclease GajA/Old nuclease/RecF-like AAA" evidence="1">
    <location>
        <begin position="1"/>
        <end position="386"/>
    </location>
</feature>
<evidence type="ECO:0000313" key="4">
    <source>
        <dbReference type="Proteomes" id="UP001432000"/>
    </source>
</evidence>
<dbReference type="InterPro" id="IPR034139">
    <property type="entry name" value="TOPRIM_OLD"/>
</dbReference>
<dbReference type="Pfam" id="PF13175">
    <property type="entry name" value="AAA_15"/>
    <property type="match status" value="1"/>
</dbReference>
<dbReference type="CDD" id="cd01026">
    <property type="entry name" value="TOPRIM_OLD"/>
    <property type="match status" value="1"/>
</dbReference>
<reference evidence="3 4" key="1">
    <citation type="submission" date="2024-03" db="EMBL/GenBank/DDBJ databases">
        <title>Natural products discovery in diverse microorganisms through a two-stage MS feature dereplication strategy.</title>
        <authorList>
            <person name="Zhang R."/>
        </authorList>
    </citation>
    <scope>NUCLEOTIDE SEQUENCE [LARGE SCALE GENOMIC DNA]</scope>
    <source>
        <strain evidence="3 4">18930</strain>
    </source>
</reference>
<feature type="domain" description="OLD protein-like TOPRIM" evidence="2">
    <location>
        <begin position="434"/>
        <end position="501"/>
    </location>
</feature>
<sequence>MHISKLSLVNYRNFANANLTFNAGINTVLGENGSGKSNAFRAIRLLLDANMLPSAYRINDDDFHRGLADWRGHWIIISLEFEEVSADESIQALFVHGAGNLGTTPIELATYNLIYRPKKEIRIKLSEVSDGDILAMQAIRKSITSEDYETVFTGRSAANFSDPQVYRDIVGDFDLAEFPGEIDTDLVGVQLPKQLSVAREISFTHIQALRDVVSDFQNNRTNPLKTLLKHKSGEIDPTDFKSITDKVNALNEEIEKWPDVGEVRDDVQNMILDTVGVAYSPSSLSISSELPGDADRLFQSLKLFVGEHGEEHEGAVHDLSLGAANLIYLTLKLLEFKYQKANQSVANFLLVEEPEAHIHTHIQRTLFDRLNYPDTQVIYSTHSTQISDVSNIRSMNILGREGKACEAYQPANGLETKQVRNLQRYLDAIRSNLLFAKSVILVEGDAEEILIPVLIRNVLGISLDELGVSLINIRSTGFENVASLFDDKRVRKNCSIITDKDAAILDTTSNPSDDAPTKKYKLKVAASHKSGEKRHAAMEAFTSGNQWIKAFYADHTFEVDLVKAGNADLVKKLVNDVYDDPTTITLAKSELGSADVAKYGRRILRMATNAKKGWFAILLGGQVDKDAKIPTYILEALQFAHPQFSTQTLYNILKYRLGLALINGTCTAVDGKTYKTHLESFHSGETDFEEIKEHTATFLSNDVINDLLGVY</sequence>